<feature type="chain" id="PRO_5045713095" evidence="1">
    <location>
        <begin position="19"/>
        <end position="256"/>
    </location>
</feature>
<dbReference type="EMBL" id="JBBXMP010000054">
    <property type="protein sequence ID" value="KAL0064946.1"/>
    <property type="molecule type" value="Genomic_DNA"/>
</dbReference>
<organism evidence="2 3">
    <name type="scientific">Marasmius tenuissimus</name>
    <dbReference type="NCBI Taxonomy" id="585030"/>
    <lineage>
        <taxon>Eukaryota</taxon>
        <taxon>Fungi</taxon>
        <taxon>Dikarya</taxon>
        <taxon>Basidiomycota</taxon>
        <taxon>Agaricomycotina</taxon>
        <taxon>Agaricomycetes</taxon>
        <taxon>Agaricomycetidae</taxon>
        <taxon>Agaricales</taxon>
        <taxon>Marasmiineae</taxon>
        <taxon>Marasmiaceae</taxon>
        <taxon>Marasmius</taxon>
    </lineage>
</organism>
<evidence type="ECO:0000313" key="3">
    <source>
        <dbReference type="Proteomes" id="UP001437256"/>
    </source>
</evidence>
<sequence>MFSQLFSVSLLAVTMVSSMPLAPREEKCFPNFQGEAVSIVAAADLIAVDGVNSFFIQQDGQDPSNFIIKRVFSEASCYNIEHSRRDAANPNNAVTAWGDDLDLKPASNAGNKQHQLFEVTCASCAPVGNVLADACTIQAKGQNLCFDAVSNALQPCDGSGDQLFSITKSSAFTKRDLLSAREEACTPNFEGNPITVFSADAPLNVWGVTSFLIQQDGQDPSNFVIKNAADPNMAVTVGGDGDDLVLKPASDAGNHS</sequence>
<evidence type="ECO:0000256" key="1">
    <source>
        <dbReference type="SAM" id="SignalP"/>
    </source>
</evidence>
<protein>
    <submittedName>
        <fullName evidence="2">Uncharacterized protein</fullName>
    </submittedName>
</protein>
<keyword evidence="3" id="KW-1185">Reference proteome</keyword>
<keyword evidence="1" id="KW-0732">Signal</keyword>
<evidence type="ECO:0000313" key="2">
    <source>
        <dbReference type="EMBL" id="KAL0064946.1"/>
    </source>
</evidence>
<accession>A0ABR2ZTP1</accession>
<gene>
    <name evidence="2" type="ORF">AAF712_008068</name>
</gene>
<reference evidence="2 3" key="1">
    <citation type="submission" date="2024-05" db="EMBL/GenBank/DDBJ databases">
        <title>A draft genome resource for the thread blight pathogen Marasmius tenuissimus strain MS-2.</title>
        <authorList>
            <person name="Yulfo-Soto G.E."/>
            <person name="Baruah I.K."/>
            <person name="Amoako-Attah I."/>
            <person name="Bukari Y."/>
            <person name="Meinhardt L.W."/>
            <person name="Bailey B.A."/>
            <person name="Cohen S.P."/>
        </authorList>
    </citation>
    <scope>NUCLEOTIDE SEQUENCE [LARGE SCALE GENOMIC DNA]</scope>
    <source>
        <strain evidence="2 3">MS-2</strain>
    </source>
</reference>
<proteinExistence type="predicted"/>
<dbReference type="Proteomes" id="UP001437256">
    <property type="component" value="Unassembled WGS sequence"/>
</dbReference>
<feature type="signal peptide" evidence="1">
    <location>
        <begin position="1"/>
        <end position="18"/>
    </location>
</feature>
<name>A0ABR2ZTP1_9AGAR</name>
<comment type="caution">
    <text evidence="2">The sequence shown here is derived from an EMBL/GenBank/DDBJ whole genome shotgun (WGS) entry which is preliminary data.</text>
</comment>